<dbReference type="OrthoDB" id="10057600at2759"/>
<dbReference type="Proteomes" id="UP000663882">
    <property type="component" value="Unassembled WGS sequence"/>
</dbReference>
<comment type="caution">
    <text evidence="2">The sequence shown here is derived from an EMBL/GenBank/DDBJ whole genome shotgun (WGS) entry which is preliminary data.</text>
</comment>
<evidence type="ECO:0000313" key="3">
    <source>
        <dbReference type="Proteomes" id="UP000663882"/>
    </source>
</evidence>
<evidence type="ECO:0000313" key="2">
    <source>
        <dbReference type="EMBL" id="CAF1182281.1"/>
    </source>
</evidence>
<organism evidence="2 3">
    <name type="scientific">Rotaria sordida</name>
    <dbReference type="NCBI Taxonomy" id="392033"/>
    <lineage>
        <taxon>Eukaryota</taxon>
        <taxon>Metazoa</taxon>
        <taxon>Spiralia</taxon>
        <taxon>Gnathifera</taxon>
        <taxon>Rotifera</taxon>
        <taxon>Eurotatoria</taxon>
        <taxon>Bdelloidea</taxon>
        <taxon>Philodinida</taxon>
        <taxon>Philodinidae</taxon>
        <taxon>Rotaria</taxon>
    </lineage>
</organism>
<dbReference type="EMBL" id="CAJNOO010001644">
    <property type="protein sequence ID" value="CAF1182281.1"/>
    <property type="molecule type" value="Genomic_DNA"/>
</dbReference>
<evidence type="ECO:0000256" key="1">
    <source>
        <dbReference type="SAM" id="MobiDB-lite"/>
    </source>
</evidence>
<protein>
    <submittedName>
        <fullName evidence="2">Uncharacterized protein</fullName>
    </submittedName>
</protein>
<feature type="compositionally biased region" description="Low complexity" evidence="1">
    <location>
        <begin position="33"/>
        <end position="43"/>
    </location>
</feature>
<gene>
    <name evidence="2" type="ORF">RFH988_LOCUS23576</name>
</gene>
<accession>A0A814UXY3</accession>
<name>A0A814UXY3_9BILA</name>
<reference evidence="2" key="1">
    <citation type="submission" date="2021-02" db="EMBL/GenBank/DDBJ databases">
        <authorList>
            <person name="Nowell W R."/>
        </authorList>
    </citation>
    <scope>NUCLEOTIDE SEQUENCE</scope>
</reference>
<sequence length="135" mass="15357">MANRLCQNSEWNKERTNTRHIFLSQLSMALTDSQNQRRSQQSRLKPKKSEIALRSDNQGSDSDSEYDFVGTESVDTSNNEHISEESDLSNFDIEQGDVVTTSQPETLQKDGIIRSMYPKLEESRIAAANIMKKKA</sequence>
<dbReference type="AlphaFoldDB" id="A0A814UXY3"/>
<feature type="region of interest" description="Disordered" evidence="1">
    <location>
        <begin position="31"/>
        <end position="87"/>
    </location>
</feature>
<proteinExistence type="predicted"/>